<dbReference type="PROSITE" id="PS50920">
    <property type="entry name" value="SOLCAR"/>
    <property type="match status" value="3"/>
</dbReference>
<dbReference type="SUPFAM" id="SSF103506">
    <property type="entry name" value="Mitochondrial carrier"/>
    <property type="match status" value="1"/>
</dbReference>
<evidence type="ECO:0000256" key="10">
    <source>
        <dbReference type="RuleBase" id="RU000488"/>
    </source>
</evidence>
<evidence type="ECO:0000313" key="11">
    <source>
        <dbReference type="EMBL" id="CAE0818375.1"/>
    </source>
</evidence>
<dbReference type="EMBL" id="HBJA01084813">
    <property type="protein sequence ID" value="CAE0818375.1"/>
    <property type="molecule type" value="Transcribed_RNA"/>
</dbReference>
<comment type="subcellular location">
    <subcellularLocation>
        <location evidence="1">Mitochondrion membrane</location>
        <topology evidence="1">Multi-pass membrane protein</topology>
    </subcellularLocation>
</comment>
<dbReference type="InterPro" id="IPR050567">
    <property type="entry name" value="Mitochondrial_Carrier"/>
</dbReference>
<evidence type="ECO:0000256" key="3">
    <source>
        <dbReference type="ARBA" id="ARBA00022448"/>
    </source>
</evidence>
<dbReference type="Pfam" id="PF00153">
    <property type="entry name" value="Mito_carr"/>
    <property type="match status" value="2"/>
</dbReference>
<dbReference type="InterPro" id="IPR023395">
    <property type="entry name" value="MCP_dom_sf"/>
</dbReference>
<dbReference type="GO" id="GO:0022857">
    <property type="term" value="F:transmembrane transporter activity"/>
    <property type="evidence" value="ECO:0007669"/>
    <property type="project" value="TreeGrafter"/>
</dbReference>
<organism evidence="11">
    <name type="scientific">Eutreptiella gymnastica</name>
    <dbReference type="NCBI Taxonomy" id="73025"/>
    <lineage>
        <taxon>Eukaryota</taxon>
        <taxon>Discoba</taxon>
        <taxon>Euglenozoa</taxon>
        <taxon>Euglenida</taxon>
        <taxon>Spirocuta</taxon>
        <taxon>Euglenophyceae</taxon>
        <taxon>Eutreptiales</taxon>
        <taxon>Eutreptiaceae</taxon>
        <taxon>Eutreptiella</taxon>
    </lineage>
</organism>
<feature type="repeat" description="Solcar" evidence="9">
    <location>
        <begin position="32"/>
        <end position="103"/>
    </location>
</feature>
<reference evidence="11" key="1">
    <citation type="submission" date="2021-01" db="EMBL/GenBank/DDBJ databases">
        <authorList>
            <person name="Corre E."/>
            <person name="Pelletier E."/>
            <person name="Niang G."/>
            <person name="Scheremetjew M."/>
            <person name="Finn R."/>
            <person name="Kale V."/>
            <person name="Holt S."/>
            <person name="Cochrane G."/>
            <person name="Meng A."/>
            <person name="Brown T."/>
            <person name="Cohen L."/>
        </authorList>
    </citation>
    <scope>NUCLEOTIDE SEQUENCE</scope>
    <source>
        <strain evidence="11">CCMP1594</strain>
    </source>
</reference>
<evidence type="ECO:0000256" key="9">
    <source>
        <dbReference type="PROSITE-ProRule" id="PRU00282"/>
    </source>
</evidence>
<keyword evidence="8 9" id="KW-0472">Membrane</keyword>
<protein>
    <recommendedName>
        <fullName evidence="12">Mitochondrial carrier protein</fullName>
    </recommendedName>
</protein>
<keyword evidence="7" id="KW-0496">Mitochondrion</keyword>
<evidence type="ECO:0000256" key="6">
    <source>
        <dbReference type="ARBA" id="ARBA00022989"/>
    </source>
</evidence>
<dbReference type="InterPro" id="IPR018108">
    <property type="entry name" value="MCP_transmembrane"/>
</dbReference>
<evidence type="ECO:0000256" key="1">
    <source>
        <dbReference type="ARBA" id="ARBA00004225"/>
    </source>
</evidence>
<dbReference type="AlphaFoldDB" id="A0A7S4FXG2"/>
<dbReference type="PANTHER" id="PTHR45624">
    <property type="entry name" value="MITOCHONDRIAL BASIC AMINO ACIDS TRANSPORTER-RELATED"/>
    <property type="match status" value="1"/>
</dbReference>
<gene>
    <name evidence="11" type="ORF">EGYM00163_LOCUS29543</name>
</gene>
<evidence type="ECO:0008006" key="12">
    <source>
        <dbReference type="Google" id="ProtNLM"/>
    </source>
</evidence>
<proteinExistence type="inferred from homology"/>
<keyword evidence="5" id="KW-0677">Repeat</keyword>
<feature type="repeat" description="Solcar" evidence="9">
    <location>
        <begin position="116"/>
        <end position="194"/>
    </location>
</feature>
<keyword evidence="3 10" id="KW-0813">Transport</keyword>
<evidence type="ECO:0000256" key="2">
    <source>
        <dbReference type="ARBA" id="ARBA00006375"/>
    </source>
</evidence>
<dbReference type="GO" id="GO:0031966">
    <property type="term" value="C:mitochondrial membrane"/>
    <property type="evidence" value="ECO:0007669"/>
    <property type="project" value="UniProtKB-SubCell"/>
</dbReference>
<dbReference type="Gene3D" id="1.50.40.10">
    <property type="entry name" value="Mitochondrial carrier domain"/>
    <property type="match status" value="1"/>
</dbReference>
<evidence type="ECO:0000256" key="7">
    <source>
        <dbReference type="ARBA" id="ARBA00023128"/>
    </source>
</evidence>
<evidence type="ECO:0000256" key="8">
    <source>
        <dbReference type="ARBA" id="ARBA00023136"/>
    </source>
</evidence>
<dbReference type="PANTHER" id="PTHR45624:SF10">
    <property type="entry name" value="SLC (SOLUTE CARRIER) HOMOLOG"/>
    <property type="match status" value="1"/>
</dbReference>
<sequence>MALTGKPIIDTPQLGHDGTLRKKEWNTAAPPAFSALSFLAGSLAGAIGTLVGHPLDTIKVRAQTGQASATTIRALFRGMSGPLLTSGGIQAVNLGMYENFRRRIQMIRGRPADEAAPIHIVGAAGALAGMTISLLTCPQQRVKVLQQSGYKNTWVGCARTLGLRGLFVGFPIQVWMESTRGIYMITYVGLLRKITPEYATDSSVRPPTWARMIAGMAAGTLGWFIIYPADAVKSVMQADFPGQRKYKSPYHCMTSLLREGGVPRLYRGLGATLLRAGPVSGVLMPTFDISLAILRDLFPFLS</sequence>
<accession>A0A7S4FXG2</accession>
<comment type="similarity">
    <text evidence="2 10">Belongs to the mitochondrial carrier (TC 2.A.29) family.</text>
</comment>
<evidence type="ECO:0000256" key="4">
    <source>
        <dbReference type="ARBA" id="ARBA00022692"/>
    </source>
</evidence>
<keyword evidence="4 9" id="KW-0812">Transmembrane</keyword>
<feature type="repeat" description="Solcar" evidence="9">
    <location>
        <begin position="206"/>
        <end position="293"/>
    </location>
</feature>
<name>A0A7S4FXG2_9EUGL</name>
<evidence type="ECO:0000256" key="5">
    <source>
        <dbReference type="ARBA" id="ARBA00022737"/>
    </source>
</evidence>
<keyword evidence="6" id="KW-1133">Transmembrane helix</keyword>